<dbReference type="PROSITE" id="PS51407">
    <property type="entry name" value="LAMP_3"/>
    <property type="match status" value="1"/>
</dbReference>
<evidence type="ECO:0000313" key="13">
    <source>
        <dbReference type="Proteomes" id="UP000018467"/>
    </source>
</evidence>
<evidence type="ECO:0000256" key="7">
    <source>
        <dbReference type="ARBA" id="ARBA00023180"/>
    </source>
</evidence>
<evidence type="ECO:0000256" key="6">
    <source>
        <dbReference type="ARBA" id="ARBA00023136"/>
    </source>
</evidence>
<dbReference type="GO" id="GO:0005765">
    <property type="term" value="C:lysosomal membrane"/>
    <property type="evidence" value="ECO:0007669"/>
    <property type="project" value="UniProtKB-SubCell"/>
</dbReference>
<comment type="subcellular location">
    <subcellularLocation>
        <location evidence="1">Endosome membrane</location>
        <topology evidence="1">Single-pass type I membrane protein</topology>
    </subcellularLocation>
    <subcellularLocation>
        <location evidence="8">Lysosome membrane</location>
        <topology evidence="8">Single-pass type I membrane protein</topology>
    </subcellularLocation>
</comment>
<reference evidence="12" key="3">
    <citation type="submission" date="2025-08" db="UniProtKB">
        <authorList>
            <consortium name="Ensembl"/>
        </authorList>
    </citation>
    <scope>IDENTIFICATION</scope>
</reference>
<evidence type="ECO:0000256" key="3">
    <source>
        <dbReference type="ARBA" id="ARBA00022729"/>
    </source>
</evidence>
<reference evidence="13" key="2">
    <citation type="journal article" date="2014" name="Nat. Commun.">
        <title>The cavefish genome reveals candidate genes for eye loss.</title>
        <authorList>
            <person name="McGaugh S.E."/>
            <person name="Gross J.B."/>
            <person name="Aken B."/>
            <person name="Blin M."/>
            <person name="Borowsky R."/>
            <person name="Chalopin D."/>
            <person name="Hinaux H."/>
            <person name="Jeffery W.R."/>
            <person name="Keene A."/>
            <person name="Ma L."/>
            <person name="Minx P."/>
            <person name="Murphy D."/>
            <person name="O'Quin K.E."/>
            <person name="Retaux S."/>
            <person name="Rohner N."/>
            <person name="Searle S.M."/>
            <person name="Stahl B.A."/>
            <person name="Tabin C."/>
            <person name="Volff J.N."/>
            <person name="Yoshizawa M."/>
            <person name="Warren W.C."/>
        </authorList>
    </citation>
    <scope>NUCLEOTIDE SEQUENCE [LARGE SCALE GENOMIC DNA]</scope>
    <source>
        <strain evidence="13">female</strain>
    </source>
</reference>
<dbReference type="GeneTree" id="ENSGT00950000182899"/>
<dbReference type="GO" id="GO:0031902">
    <property type="term" value="C:late endosome membrane"/>
    <property type="evidence" value="ECO:0007669"/>
    <property type="project" value="TreeGrafter"/>
</dbReference>
<keyword evidence="2 8" id="KW-0812">Transmembrane</keyword>
<evidence type="ECO:0000259" key="11">
    <source>
        <dbReference type="Pfam" id="PF01299"/>
    </source>
</evidence>
<dbReference type="InterPro" id="IPR048528">
    <property type="entry name" value="Lamp2-like_luminal"/>
</dbReference>
<feature type="chain" id="PRO_5017263706" evidence="10">
    <location>
        <begin position="29"/>
        <end position="263"/>
    </location>
</feature>
<keyword evidence="8" id="KW-0458">Lysosome</keyword>
<keyword evidence="5 9" id="KW-1133">Transmembrane helix</keyword>
<comment type="similarity">
    <text evidence="8">Belongs to the LAMP family.</text>
</comment>
<reference evidence="13" key="1">
    <citation type="submission" date="2013-03" db="EMBL/GenBank/DDBJ databases">
        <authorList>
            <person name="Jeffery W."/>
            <person name="Warren W."/>
            <person name="Wilson R.K."/>
        </authorList>
    </citation>
    <scope>NUCLEOTIDE SEQUENCE</scope>
    <source>
        <strain evidence="13">female</strain>
    </source>
</reference>
<feature type="disulfide bond" evidence="8">
    <location>
        <begin position="185"/>
        <end position="222"/>
    </location>
</feature>
<keyword evidence="4" id="KW-0967">Endosome</keyword>
<dbReference type="PANTHER" id="PTHR11506">
    <property type="entry name" value="LYSOSOME-ASSOCIATED MEMBRANE GLYCOPROTEIN"/>
    <property type="match status" value="1"/>
</dbReference>
<feature type="domain" description="Lysosome-associated membrane glycoprotein 2-like luminal" evidence="11">
    <location>
        <begin position="69"/>
        <end position="211"/>
    </location>
</feature>
<keyword evidence="6 8" id="KW-0472">Membrane</keyword>
<dbReference type="Proteomes" id="UP000018467">
    <property type="component" value="Unassembled WGS sequence"/>
</dbReference>
<evidence type="ECO:0000256" key="8">
    <source>
        <dbReference type="PROSITE-ProRule" id="PRU00740"/>
    </source>
</evidence>
<keyword evidence="7" id="KW-0325">Glycoprotein</keyword>
<evidence type="ECO:0000256" key="2">
    <source>
        <dbReference type="ARBA" id="ARBA00022692"/>
    </source>
</evidence>
<comment type="caution">
    <text evidence="8">Lacks conserved residue(s) required for the propagation of feature annotation.</text>
</comment>
<dbReference type="GO" id="GO:0005886">
    <property type="term" value="C:plasma membrane"/>
    <property type="evidence" value="ECO:0007669"/>
    <property type="project" value="TreeGrafter"/>
</dbReference>
<dbReference type="Bgee" id="ENSAMXG00000041597">
    <property type="expression patterns" value="Expressed in mesonephros and 3 other cell types or tissues"/>
</dbReference>
<protein>
    <submittedName>
        <fullName evidence="12">Lysosomal associated membrane protein 3</fullName>
    </submittedName>
</protein>
<dbReference type="InterPro" id="IPR002000">
    <property type="entry name" value="Lysosome-assoc_membr_glycop"/>
</dbReference>
<keyword evidence="8" id="KW-1015">Disulfide bond</keyword>
<keyword evidence="3 10" id="KW-0732">Signal</keyword>
<dbReference type="STRING" id="7994.ENSAMXP00000045820"/>
<dbReference type="InParanoid" id="A0A3B1JVE6"/>
<dbReference type="PANTHER" id="PTHR11506:SF30">
    <property type="entry name" value="LYSOSOME-ASSOCIATED MEMBRANE GLYCOPROTEIN 3"/>
    <property type="match status" value="1"/>
</dbReference>
<evidence type="ECO:0000256" key="5">
    <source>
        <dbReference type="ARBA" id="ARBA00022989"/>
    </source>
</evidence>
<evidence type="ECO:0000313" key="12">
    <source>
        <dbReference type="Ensembl" id="ENSAMXP00000045820.1"/>
    </source>
</evidence>
<evidence type="ECO:0000256" key="9">
    <source>
        <dbReference type="SAM" id="Phobius"/>
    </source>
</evidence>
<organism evidence="12 13">
    <name type="scientific">Astyanax mexicanus</name>
    <name type="common">Blind cave fish</name>
    <name type="synonym">Astyanax fasciatus mexicanus</name>
    <dbReference type="NCBI Taxonomy" id="7994"/>
    <lineage>
        <taxon>Eukaryota</taxon>
        <taxon>Metazoa</taxon>
        <taxon>Chordata</taxon>
        <taxon>Craniata</taxon>
        <taxon>Vertebrata</taxon>
        <taxon>Euteleostomi</taxon>
        <taxon>Actinopterygii</taxon>
        <taxon>Neopterygii</taxon>
        <taxon>Teleostei</taxon>
        <taxon>Ostariophysi</taxon>
        <taxon>Characiformes</taxon>
        <taxon>Characoidei</taxon>
        <taxon>Acestrorhamphidae</taxon>
        <taxon>Acestrorhamphinae</taxon>
        <taxon>Astyanax</taxon>
    </lineage>
</organism>
<dbReference type="Pfam" id="PF01299">
    <property type="entry name" value="Lamp2-like_luminal"/>
    <property type="match status" value="1"/>
</dbReference>
<feature type="transmembrane region" description="Helical" evidence="9">
    <location>
        <begin position="230"/>
        <end position="252"/>
    </location>
</feature>
<dbReference type="GO" id="GO:0072594">
    <property type="term" value="P:establishment of protein localization to organelle"/>
    <property type="evidence" value="ECO:0007669"/>
    <property type="project" value="TreeGrafter"/>
</dbReference>
<dbReference type="AlphaFoldDB" id="A0A3B1JVE6"/>
<dbReference type="Gene3D" id="2.40.160.110">
    <property type="match status" value="1"/>
</dbReference>
<proteinExistence type="inferred from homology"/>
<accession>A0A3B1JVE6</accession>
<keyword evidence="13" id="KW-1185">Reference proteome</keyword>
<evidence type="ECO:0000256" key="10">
    <source>
        <dbReference type="SAM" id="SignalP"/>
    </source>
</evidence>
<evidence type="ECO:0000256" key="1">
    <source>
        <dbReference type="ARBA" id="ARBA00004530"/>
    </source>
</evidence>
<feature type="signal peptide" evidence="10">
    <location>
        <begin position="1"/>
        <end position="28"/>
    </location>
</feature>
<name>A0A3B1JVE6_ASTMX</name>
<sequence>MTGLRLSAMQYLILSALLFLGNTLVSEASEVTEPVLWKAPPDHSASEESPSLNVSKKPILQPKESVPVLGKYVLVDPQAGMCARASLGVEFIVIDNKKKSFFNIDPRSTRAEGSCGAVKCVLSLVFDGGKLTFTFVKDGSVSYVSELKASLEPKPSCKTCKSKTYSGVMDHEKLFSVNSNRSFTCKSGTYLILSESLRIKLVPLQIQAFNLPNGTFGKGAECWADYNKRILPIILGAVAVGLILISVLIFVLTRDRHGGYEPL</sequence>
<dbReference type="Ensembl" id="ENSAMXT00000031694.1">
    <property type="protein sequence ID" value="ENSAMXP00000045820.1"/>
    <property type="gene ID" value="ENSAMXG00000041597.1"/>
</dbReference>
<reference evidence="12" key="4">
    <citation type="submission" date="2025-09" db="UniProtKB">
        <authorList>
            <consortium name="Ensembl"/>
        </authorList>
    </citation>
    <scope>IDENTIFICATION</scope>
</reference>
<evidence type="ECO:0000256" key="4">
    <source>
        <dbReference type="ARBA" id="ARBA00022753"/>
    </source>
</evidence>